<keyword evidence="4 9" id="KW-0132">Cell division</keyword>
<reference evidence="11 12" key="1">
    <citation type="submission" date="2016-10" db="EMBL/GenBank/DDBJ databases">
        <authorList>
            <person name="de Groot N.N."/>
        </authorList>
    </citation>
    <scope>NUCLEOTIDE SEQUENCE [LARGE SCALE GENOMIC DNA]</scope>
    <source>
        <strain evidence="11 12">DSM 27842</strain>
    </source>
</reference>
<dbReference type="PROSITE" id="PS51779">
    <property type="entry name" value="POTRA"/>
    <property type="match status" value="1"/>
</dbReference>
<dbReference type="InterPro" id="IPR034746">
    <property type="entry name" value="POTRA"/>
</dbReference>
<dbReference type="EMBL" id="FODS01000004">
    <property type="protein sequence ID" value="SEO34452.1"/>
    <property type="molecule type" value="Genomic_DNA"/>
</dbReference>
<evidence type="ECO:0000256" key="4">
    <source>
        <dbReference type="ARBA" id="ARBA00022618"/>
    </source>
</evidence>
<comment type="subcellular location">
    <subcellularLocation>
        <location evidence="9">Cell inner membrane</location>
        <topology evidence="9">Single-pass type II membrane protein</topology>
    </subcellularLocation>
    <subcellularLocation>
        <location evidence="1">Membrane</location>
    </subcellularLocation>
    <text evidence="9">Localizes to the division septum.</text>
</comment>
<dbReference type="PANTHER" id="PTHR35851">
    <property type="entry name" value="CELL DIVISION PROTEIN FTSQ"/>
    <property type="match status" value="1"/>
</dbReference>
<protein>
    <recommendedName>
        <fullName evidence="9">Cell division protein FtsQ</fullName>
    </recommendedName>
</protein>
<evidence type="ECO:0000256" key="2">
    <source>
        <dbReference type="ARBA" id="ARBA00022475"/>
    </source>
</evidence>
<organism evidence="11 12">
    <name type="scientific">Salinihabitans flavidus</name>
    <dbReference type="NCBI Taxonomy" id="569882"/>
    <lineage>
        <taxon>Bacteria</taxon>
        <taxon>Pseudomonadati</taxon>
        <taxon>Pseudomonadota</taxon>
        <taxon>Alphaproteobacteria</taxon>
        <taxon>Rhodobacterales</taxon>
        <taxon>Roseobacteraceae</taxon>
        <taxon>Salinihabitans</taxon>
    </lineage>
</organism>
<feature type="domain" description="POTRA" evidence="10">
    <location>
        <begin position="76"/>
        <end position="144"/>
    </location>
</feature>
<comment type="similarity">
    <text evidence="9">Belongs to the FtsQ/DivIB family. FtsQ subfamily.</text>
</comment>
<keyword evidence="7 9" id="KW-0472">Membrane</keyword>
<keyword evidence="5 9" id="KW-0812">Transmembrane</keyword>
<evidence type="ECO:0000256" key="9">
    <source>
        <dbReference type="HAMAP-Rule" id="MF_00911"/>
    </source>
</evidence>
<dbReference type="GO" id="GO:0032153">
    <property type="term" value="C:cell division site"/>
    <property type="evidence" value="ECO:0007669"/>
    <property type="project" value="UniProtKB-UniRule"/>
</dbReference>
<evidence type="ECO:0000256" key="1">
    <source>
        <dbReference type="ARBA" id="ARBA00004370"/>
    </source>
</evidence>
<dbReference type="Pfam" id="PF08478">
    <property type="entry name" value="POTRA_1"/>
    <property type="match status" value="1"/>
</dbReference>
<dbReference type="STRING" id="569882.SAMN04490248_10454"/>
<keyword evidence="3 9" id="KW-0997">Cell inner membrane</keyword>
<evidence type="ECO:0000256" key="6">
    <source>
        <dbReference type="ARBA" id="ARBA00022989"/>
    </source>
</evidence>
<gene>
    <name evidence="9" type="primary">ftsQ</name>
    <name evidence="11" type="ORF">SAMN04490248_10454</name>
</gene>
<keyword evidence="6 9" id="KW-1133">Transmembrane helix</keyword>
<dbReference type="InterPro" id="IPR026579">
    <property type="entry name" value="FtsQ"/>
</dbReference>
<proteinExistence type="inferred from homology"/>
<dbReference type="InterPro" id="IPR045335">
    <property type="entry name" value="FtsQ_C_sf"/>
</dbReference>
<sequence>MQQVSPPRSDPAPSRWAYRFQRLMLTPLFRFALRVAVPFALAFGAAGLWLSDADRRDRIVLAIADIRTSIQSRPEFMVDLMEINGASPDVSGTIREIVPIDFPRSSFDLDLAQIREQVMALPAISAASVRIRPGGVLRVDVTERVPVILWRTAAGLDLVDVDGVVVARAAGRSAHGPLPIMAGKGAAAHVDEALALFSAGEPLSDRLRGLERIGERRWDVVLDRGQRILLPERGAVQALERVIVLAEGQDMLDRDLVIVDMRLPERPTVRIAERAVQDWWKLRKLSARSNDL</sequence>
<dbReference type="InterPro" id="IPR005548">
    <property type="entry name" value="Cell_div_FtsQ/DivIB_C"/>
</dbReference>
<dbReference type="GO" id="GO:0090529">
    <property type="term" value="P:cell septum assembly"/>
    <property type="evidence" value="ECO:0007669"/>
    <property type="project" value="InterPro"/>
</dbReference>
<evidence type="ECO:0000256" key="8">
    <source>
        <dbReference type="ARBA" id="ARBA00023306"/>
    </source>
</evidence>
<keyword evidence="12" id="KW-1185">Reference proteome</keyword>
<name>A0A1H8NY20_9RHOB</name>
<evidence type="ECO:0000256" key="3">
    <source>
        <dbReference type="ARBA" id="ARBA00022519"/>
    </source>
</evidence>
<evidence type="ECO:0000313" key="12">
    <source>
        <dbReference type="Proteomes" id="UP000198893"/>
    </source>
</evidence>
<dbReference type="Gene3D" id="3.40.50.11690">
    <property type="entry name" value="Cell division protein FtsQ/DivIB"/>
    <property type="match status" value="1"/>
</dbReference>
<keyword evidence="2 9" id="KW-1003">Cell membrane</keyword>
<keyword evidence="8 9" id="KW-0131">Cell cycle</keyword>
<dbReference type="Proteomes" id="UP000198893">
    <property type="component" value="Unassembled WGS sequence"/>
</dbReference>
<dbReference type="Pfam" id="PF03799">
    <property type="entry name" value="FtsQ_DivIB_C"/>
    <property type="match status" value="1"/>
</dbReference>
<feature type="transmembrane region" description="Helical" evidence="9">
    <location>
        <begin position="31"/>
        <end position="50"/>
    </location>
</feature>
<evidence type="ECO:0000256" key="5">
    <source>
        <dbReference type="ARBA" id="ARBA00022692"/>
    </source>
</evidence>
<dbReference type="GO" id="GO:0005886">
    <property type="term" value="C:plasma membrane"/>
    <property type="evidence" value="ECO:0007669"/>
    <property type="project" value="UniProtKB-SubCell"/>
</dbReference>
<evidence type="ECO:0000313" key="11">
    <source>
        <dbReference type="EMBL" id="SEO34452.1"/>
    </source>
</evidence>
<dbReference type="GO" id="GO:0043093">
    <property type="term" value="P:FtsZ-dependent cytokinesis"/>
    <property type="evidence" value="ECO:0007669"/>
    <property type="project" value="UniProtKB-UniRule"/>
</dbReference>
<accession>A0A1H8NY20</accession>
<dbReference type="HAMAP" id="MF_00911">
    <property type="entry name" value="FtsQ_subfam"/>
    <property type="match status" value="1"/>
</dbReference>
<comment type="function">
    <text evidence="9">Essential cell division protein.</text>
</comment>
<dbReference type="InterPro" id="IPR013685">
    <property type="entry name" value="POTRA_FtsQ_type"/>
</dbReference>
<evidence type="ECO:0000256" key="7">
    <source>
        <dbReference type="ARBA" id="ARBA00023136"/>
    </source>
</evidence>
<dbReference type="AlphaFoldDB" id="A0A1H8NY20"/>
<dbReference type="PANTHER" id="PTHR35851:SF1">
    <property type="entry name" value="CELL DIVISION PROTEIN FTSQ"/>
    <property type="match status" value="1"/>
</dbReference>
<evidence type="ECO:0000259" key="10">
    <source>
        <dbReference type="PROSITE" id="PS51779"/>
    </source>
</evidence>